<comment type="caution">
    <text evidence="1">The sequence shown here is derived from an EMBL/GenBank/DDBJ whole genome shotgun (WGS) entry which is preliminary data.</text>
</comment>
<keyword evidence="2" id="KW-1185">Reference proteome</keyword>
<dbReference type="EMBL" id="MVHV01000016">
    <property type="protein sequence ID" value="ORA80642.1"/>
    <property type="molecule type" value="Genomic_DNA"/>
</dbReference>
<proteinExistence type="predicted"/>
<evidence type="ECO:0000313" key="2">
    <source>
        <dbReference type="Proteomes" id="UP000243140"/>
    </source>
</evidence>
<dbReference type="RefSeq" id="WP_083011160.1">
    <property type="nucleotide sequence ID" value="NZ_CP080999.1"/>
</dbReference>
<name>A0ABX3SPM2_MYCMA</name>
<evidence type="ECO:0008006" key="3">
    <source>
        <dbReference type="Google" id="ProtNLM"/>
    </source>
</evidence>
<protein>
    <recommendedName>
        <fullName evidence="3">PE-PGRS family protein</fullName>
    </recommendedName>
</protein>
<reference evidence="1 2" key="1">
    <citation type="submission" date="2017-02" db="EMBL/GenBank/DDBJ databases">
        <title>The new phylogeny of genus Mycobacterium.</title>
        <authorList>
            <person name="Tortoli E."/>
            <person name="Trovato A."/>
            <person name="Cirillo D.M."/>
        </authorList>
    </citation>
    <scope>NUCLEOTIDE SEQUENCE [LARGE SCALE GENOMIC DNA]</scope>
    <source>
        <strain evidence="1 2">IP1130001</strain>
    </source>
</reference>
<dbReference type="Proteomes" id="UP000243140">
    <property type="component" value="Unassembled WGS sequence"/>
</dbReference>
<accession>A0ABX3SPM2</accession>
<organism evidence="1 2">
    <name type="scientific">Mycobacterium malmoense</name>
    <dbReference type="NCBI Taxonomy" id="1780"/>
    <lineage>
        <taxon>Bacteria</taxon>
        <taxon>Bacillati</taxon>
        <taxon>Actinomycetota</taxon>
        <taxon>Actinomycetes</taxon>
        <taxon>Mycobacteriales</taxon>
        <taxon>Mycobacteriaceae</taxon>
        <taxon>Mycobacterium</taxon>
    </lineage>
</organism>
<sequence length="399" mass="41797">MVVDLAARPHITAAATLAAASIITVAPITQHLPNFYLGQQLSQVSLSEIQLTDATSGMMDLFSGVENELVSISHGAAAGAVPASVVDEFGSWLPARTWINALTTANSNIQSLYQLFEAHPFPLLQQVAANFLQYGYLYVHDYHLAANAASNYFLGGDFISLLQRAWSGYLSGNFAVLNSSLFDAFYDFPLTEIGEPLEPILRLPSFMLQNATNIANYLAVTGVADFVAQGGLAVPGNTSNAIGAGIQAIANSWATGDPSGLATNILNMPGLVANVFLNGNKTALGYSGGLISNHISIGKYLTSQIPQQIAADIVAPNAQNIMSGGSLQVAAQTFWTTLTQGWPPFGNYLAGVPGQLTSLLQSIPSIVSNLPEALSGFATALGGVAGQLGTLLINLLKLL</sequence>
<gene>
    <name evidence="1" type="ORF">BST29_15970</name>
</gene>
<evidence type="ECO:0000313" key="1">
    <source>
        <dbReference type="EMBL" id="ORA80642.1"/>
    </source>
</evidence>